<evidence type="ECO:0000313" key="2">
    <source>
        <dbReference type="Proteomes" id="UP001482620"/>
    </source>
</evidence>
<comment type="caution">
    <text evidence="1">The sequence shown here is derived from an EMBL/GenBank/DDBJ whole genome shotgun (WGS) entry which is preliminary data.</text>
</comment>
<proteinExistence type="predicted"/>
<organism evidence="1 2">
    <name type="scientific">Ilyodon furcidens</name>
    <name type="common">goldbreast splitfin</name>
    <dbReference type="NCBI Taxonomy" id="33524"/>
    <lineage>
        <taxon>Eukaryota</taxon>
        <taxon>Metazoa</taxon>
        <taxon>Chordata</taxon>
        <taxon>Craniata</taxon>
        <taxon>Vertebrata</taxon>
        <taxon>Euteleostomi</taxon>
        <taxon>Actinopterygii</taxon>
        <taxon>Neopterygii</taxon>
        <taxon>Teleostei</taxon>
        <taxon>Neoteleostei</taxon>
        <taxon>Acanthomorphata</taxon>
        <taxon>Ovalentaria</taxon>
        <taxon>Atherinomorphae</taxon>
        <taxon>Cyprinodontiformes</taxon>
        <taxon>Goodeidae</taxon>
        <taxon>Ilyodon</taxon>
    </lineage>
</organism>
<evidence type="ECO:0000313" key="1">
    <source>
        <dbReference type="EMBL" id="MEQ2250331.1"/>
    </source>
</evidence>
<protein>
    <submittedName>
        <fullName evidence="1">Uncharacterized protein</fullName>
    </submittedName>
</protein>
<sequence>MNVKGKDETGNLWDTNLAPCVPSGTQTSCSNPIGGAYGGASLCILCPKSPNLKRLSKQFIANNHYTKMCYSSADEKFKTTSFKSPHFFKNVDSVSFSVRYSCCHDLMMAKAKKLSL</sequence>
<name>A0ABV0UZV0_9TELE</name>
<dbReference type="Proteomes" id="UP001482620">
    <property type="component" value="Unassembled WGS sequence"/>
</dbReference>
<reference evidence="1 2" key="1">
    <citation type="submission" date="2021-06" db="EMBL/GenBank/DDBJ databases">
        <authorList>
            <person name="Palmer J.M."/>
        </authorList>
    </citation>
    <scope>NUCLEOTIDE SEQUENCE [LARGE SCALE GENOMIC DNA]</scope>
    <source>
        <strain evidence="2">if_2019</strain>
        <tissue evidence="1">Muscle</tissue>
    </source>
</reference>
<accession>A0ABV0UZV0</accession>
<dbReference type="EMBL" id="JAHRIQ010091505">
    <property type="protein sequence ID" value="MEQ2250331.1"/>
    <property type="molecule type" value="Genomic_DNA"/>
</dbReference>
<gene>
    <name evidence="1" type="ORF">ILYODFUR_038883</name>
</gene>
<keyword evidence="2" id="KW-1185">Reference proteome</keyword>